<evidence type="ECO:0000313" key="8">
    <source>
        <dbReference type="Proteomes" id="UP000240535"/>
    </source>
</evidence>
<dbReference type="RefSeq" id="WP_106870338.1">
    <property type="nucleotide sequence ID" value="NZ_CP053841.1"/>
</dbReference>
<dbReference type="Proteomes" id="UP000240535">
    <property type="component" value="Unassembled WGS sequence"/>
</dbReference>
<evidence type="ECO:0008006" key="9">
    <source>
        <dbReference type="Google" id="ProtNLM"/>
    </source>
</evidence>
<proteinExistence type="predicted"/>
<dbReference type="InterPro" id="IPR005495">
    <property type="entry name" value="LptG/LptF_permease"/>
</dbReference>
<organism evidence="7 8">
    <name type="scientific">Campylobacter blaseri</name>
    <dbReference type="NCBI Taxonomy" id="2042961"/>
    <lineage>
        <taxon>Bacteria</taxon>
        <taxon>Pseudomonadati</taxon>
        <taxon>Campylobacterota</taxon>
        <taxon>Epsilonproteobacteria</taxon>
        <taxon>Campylobacterales</taxon>
        <taxon>Campylobacteraceae</taxon>
        <taxon>Campylobacter</taxon>
    </lineage>
</organism>
<feature type="transmembrane region" description="Helical" evidence="6">
    <location>
        <begin position="56"/>
        <end position="78"/>
    </location>
</feature>
<feature type="transmembrane region" description="Helical" evidence="6">
    <location>
        <begin position="99"/>
        <end position="125"/>
    </location>
</feature>
<dbReference type="OrthoDB" id="5372422at2"/>
<feature type="transmembrane region" description="Helical" evidence="6">
    <location>
        <begin position="261"/>
        <end position="284"/>
    </location>
</feature>
<evidence type="ECO:0000313" key="7">
    <source>
        <dbReference type="EMBL" id="PSM52644.1"/>
    </source>
</evidence>
<dbReference type="GO" id="GO:0043190">
    <property type="term" value="C:ATP-binding cassette (ABC) transporter complex"/>
    <property type="evidence" value="ECO:0007669"/>
    <property type="project" value="TreeGrafter"/>
</dbReference>
<evidence type="ECO:0000256" key="4">
    <source>
        <dbReference type="ARBA" id="ARBA00022989"/>
    </source>
</evidence>
<keyword evidence="3 6" id="KW-0812">Transmembrane</keyword>
<comment type="caution">
    <text evidence="7">The sequence shown here is derived from an EMBL/GenBank/DDBJ whole genome shotgun (WGS) entry which is preliminary data.</text>
</comment>
<dbReference type="PANTHER" id="PTHR33529:SF7">
    <property type="entry name" value="LIPOPOLYSACCHARIDE EXPORT SYSTEM PERMEASE PROTEIN LPTF"/>
    <property type="match status" value="1"/>
</dbReference>
<dbReference type="PANTHER" id="PTHR33529">
    <property type="entry name" value="SLR0882 PROTEIN-RELATED"/>
    <property type="match status" value="1"/>
</dbReference>
<gene>
    <name evidence="7" type="ORF">CQ405_02625</name>
</gene>
<evidence type="ECO:0000256" key="2">
    <source>
        <dbReference type="ARBA" id="ARBA00022475"/>
    </source>
</evidence>
<evidence type="ECO:0000256" key="1">
    <source>
        <dbReference type="ARBA" id="ARBA00004651"/>
    </source>
</evidence>
<dbReference type="AlphaFoldDB" id="A0A2P8R2B5"/>
<keyword evidence="5 6" id="KW-0472">Membrane</keyword>
<comment type="subcellular location">
    <subcellularLocation>
        <location evidence="1">Cell membrane</location>
        <topology evidence="1">Multi-pass membrane protein</topology>
    </subcellularLocation>
</comment>
<keyword evidence="4 6" id="KW-1133">Transmembrane helix</keyword>
<sequence>MGRINRYLFSNFIGNFASLFSTLFLIMSIVFFIQIARITSYIQIDIFELFKLYLFMLPRILVFTTPIAFFVSLAMAFFRLSKDNEVTVLFTFGYSPKKIGNFFMQTSLIMSILLLFISIVMMPIAENLKDNFIDYKKTQATLNIKASEFGQSFGDWLIFIESENKNKNGNIYENLIMYSPKKGQDKERVILAKEGKFRSIDSVFEMILKDGKIYTIDDTYHITTFNTMTMRSRSSDKISDAQSIFNYWDEMRVNKKRKKDFTIYVLVSLFPLATVLFALSFGIITYRYENGFIYANIFGVLFSYFAGIMLLANTPMIAIPLIFISCFVLSFLWFKKKILNKY</sequence>
<evidence type="ECO:0000256" key="5">
    <source>
        <dbReference type="ARBA" id="ARBA00023136"/>
    </source>
</evidence>
<dbReference type="GO" id="GO:0015920">
    <property type="term" value="P:lipopolysaccharide transport"/>
    <property type="evidence" value="ECO:0007669"/>
    <property type="project" value="TreeGrafter"/>
</dbReference>
<protein>
    <recommendedName>
        <fullName evidence="9">Permease</fullName>
    </recommendedName>
</protein>
<feature type="transmembrane region" description="Helical" evidence="6">
    <location>
        <begin position="12"/>
        <end position="36"/>
    </location>
</feature>
<dbReference type="EMBL" id="PDHH01000002">
    <property type="protein sequence ID" value="PSM52644.1"/>
    <property type="molecule type" value="Genomic_DNA"/>
</dbReference>
<accession>A0A2P8R2B5</accession>
<reference evidence="8" key="1">
    <citation type="submission" date="2017-10" db="EMBL/GenBank/DDBJ databases">
        <title>Campylobacter species from seals.</title>
        <authorList>
            <person name="Gilbert M.J."/>
            <person name="Zomer A.L."/>
            <person name="Timmerman A.J."/>
            <person name="Duim B."/>
            <person name="Wagenaar J.A."/>
        </authorList>
    </citation>
    <scope>NUCLEOTIDE SEQUENCE [LARGE SCALE GENOMIC DNA]</scope>
    <source>
        <strain evidence="8">17S00004-5</strain>
    </source>
</reference>
<dbReference type="Pfam" id="PF03739">
    <property type="entry name" value="LptF_LptG"/>
    <property type="match status" value="1"/>
</dbReference>
<evidence type="ECO:0000256" key="3">
    <source>
        <dbReference type="ARBA" id="ARBA00022692"/>
    </source>
</evidence>
<keyword evidence="2" id="KW-1003">Cell membrane</keyword>
<feature type="transmembrane region" description="Helical" evidence="6">
    <location>
        <begin position="317"/>
        <end position="334"/>
    </location>
</feature>
<name>A0A2P8R2B5_9BACT</name>
<feature type="transmembrane region" description="Helical" evidence="6">
    <location>
        <begin position="291"/>
        <end position="311"/>
    </location>
</feature>
<evidence type="ECO:0000256" key="6">
    <source>
        <dbReference type="SAM" id="Phobius"/>
    </source>
</evidence>
<keyword evidence="8" id="KW-1185">Reference proteome</keyword>